<evidence type="ECO:0000313" key="12">
    <source>
        <dbReference type="EMBL" id="MPL88882.1"/>
    </source>
</evidence>
<evidence type="ECO:0000256" key="1">
    <source>
        <dbReference type="ARBA" id="ARBA00004571"/>
    </source>
</evidence>
<sequence length="939" mass="106242">MKQKALPINNKSAVYMLAITTAIGVCTINSMANAEEQANITHEFSLGEITVEAKRPDWESKLSPGSVTVIRPDDYKGEQKSLPDLLKDVPGVHVREVNGKGQYTTVTVRGSTAAQVGIFIDGVLANLGGDAAVDISTIPVKNVERIEVYRGYIPSRFAGTFMGGVINIVTKKPSGTQISAEMGKSSYGGAKGALEIISPLGNGSIMVGANYESSDGDFKYQNYAAERKVPEVQKSLNGFQASVDNFNINMVDTLTSSSGSSGSVIAITDSQKKYYQENTDAWLSFVRGTGENSLSGAIAENAYNVASKAKMNTFKNTMIEMGIKDKYIAAGYPETSSSPTKMDWWSAAYEDWTDHGSLEGIIDDNTKKNIINKYVSDSTPAIVDYWKQAADPEKSESLASDKKKVQELNEKLKALNDAERYRKYNDYQNSSAIIKWQNDNWMVKGAWNKIDRHMPDSLWGDSANDAMDSALVDYKDIYYASSRRQKLENSELLLQNRNNIGKLEWGWMVDYLHQDKNYRTEKILDPDNFRFQNIPLREWSQYKSDKYNGQVDGTYKIDDRQMLDFQMNYSHERLNIDGSLMDKVLGDNVIGNILGQTRNRYDQDLLNIQIQDSITLDAKRTWLLTPSIRYNQSTITGYSDGKRFSENQGNKFHWIHEKDEQTDGKATWQLALKKELNDNFTMRMTGGTYYRLLNMYEIAGDGAGILPASRDGSISMFPLPEEGKQFDVSAIWNGRLLGADSTATMTYFWRQSDNMLQLVRAGLDYWSYFNDNRGKVHGVEMQTGFKWNKYDLDIKATYTNMFLERKNSAVDYGYSKVWATYQPEWEGNLRLTYHPDKRLMIFGEAHYTDEYFTSYNKDNRGGEYAYLSGKPVESLVVINGGIKWNIKKNLLLTFGCNDIFNKGPEQKVRSNTAYTVPGYINVEFPLQGRTYYATIKYEF</sequence>
<accession>A0A644VDW6</accession>
<feature type="domain" description="TonB-dependent receptor plug" evidence="11">
    <location>
        <begin position="63"/>
        <end position="165"/>
    </location>
</feature>
<evidence type="ECO:0000256" key="9">
    <source>
        <dbReference type="SAM" id="Phobius"/>
    </source>
</evidence>
<evidence type="ECO:0000256" key="8">
    <source>
        <dbReference type="ARBA" id="ARBA00023237"/>
    </source>
</evidence>
<dbReference type="GO" id="GO:0015344">
    <property type="term" value="F:siderophore uptake transmembrane transporter activity"/>
    <property type="evidence" value="ECO:0007669"/>
    <property type="project" value="TreeGrafter"/>
</dbReference>
<dbReference type="Pfam" id="PF07715">
    <property type="entry name" value="Plug"/>
    <property type="match status" value="1"/>
</dbReference>
<dbReference type="InterPro" id="IPR039426">
    <property type="entry name" value="TonB-dep_rcpt-like"/>
</dbReference>
<evidence type="ECO:0000259" key="10">
    <source>
        <dbReference type="Pfam" id="PF00593"/>
    </source>
</evidence>
<dbReference type="InterPro" id="IPR037066">
    <property type="entry name" value="Plug_dom_sf"/>
</dbReference>
<dbReference type="PROSITE" id="PS52016">
    <property type="entry name" value="TONB_DEPENDENT_REC_3"/>
    <property type="match status" value="1"/>
</dbReference>
<keyword evidence="5" id="KW-0798">TonB box</keyword>
<dbReference type="InterPro" id="IPR012910">
    <property type="entry name" value="Plug_dom"/>
</dbReference>
<dbReference type="Pfam" id="PF00593">
    <property type="entry name" value="TonB_dep_Rec_b-barrel"/>
    <property type="match status" value="1"/>
</dbReference>
<dbReference type="GO" id="GO:0009279">
    <property type="term" value="C:cell outer membrane"/>
    <property type="evidence" value="ECO:0007669"/>
    <property type="project" value="UniProtKB-SubCell"/>
</dbReference>
<keyword evidence="9" id="KW-1133">Transmembrane helix</keyword>
<comment type="caution">
    <text evidence="12">The sequence shown here is derived from an EMBL/GenBank/DDBJ whole genome shotgun (WGS) entry which is preliminary data.</text>
</comment>
<dbReference type="InterPro" id="IPR000531">
    <property type="entry name" value="Beta-barrel_TonB"/>
</dbReference>
<reference evidence="12" key="1">
    <citation type="submission" date="2019-08" db="EMBL/GenBank/DDBJ databases">
        <authorList>
            <person name="Kucharzyk K."/>
            <person name="Murdoch R.W."/>
            <person name="Higgins S."/>
            <person name="Loffler F."/>
        </authorList>
    </citation>
    <scope>NUCLEOTIDE SEQUENCE</scope>
</reference>
<protein>
    <submittedName>
        <fullName evidence="12">Vitamin B12 transporter BtuB</fullName>
    </submittedName>
</protein>
<comment type="subcellular location">
    <subcellularLocation>
        <location evidence="1">Cell outer membrane</location>
        <topology evidence="1">Multi-pass membrane protein</topology>
    </subcellularLocation>
</comment>
<name>A0A644VDW6_9ZZZZ</name>
<evidence type="ECO:0000256" key="7">
    <source>
        <dbReference type="ARBA" id="ARBA00023170"/>
    </source>
</evidence>
<keyword evidence="6 9" id="KW-0472">Membrane</keyword>
<dbReference type="Gene3D" id="2.40.170.20">
    <property type="entry name" value="TonB-dependent receptor, beta-barrel domain"/>
    <property type="match status" value="1"/>
</dbReference>
<feature type="transmembrane region" description="Helical" evidence="9">
    <location>
        <begin position="12"/>
        <end position="32"/>
    </location>
</feature>
<proteinExistence type="predicted"/>
<dbReference type="EMBL" id="VSSQ01000267">
    <property type="protein sequence ID" value="MPL88882.1"/>
    <property type="molecule type" value="Genomic_DNA"/>
</dbReference>
<dbReference type="InterPro" id="IPR036942">
    <property type="entry name" value="Beta-barrel_TonB_sf"/>
</dbReference>
<keyword evidence="8" id="KW-0998">Cell outer membrane</keyword>
<evidence type="ECO:0000259" key="11">
    <source>
        <dbReference type="Pfam" id="PF07715"/>
    </source>
</evidence>
<dbReference type="GO" id="GO:0044718">
    <property type="term" value="P:siderophore transmembrane transport"/>
    <property type="evidence" value="ECO:0007669"/>
    <property type="project" value="TreeGrafter"/>
</dbReference>
<evidence type="ECO:0000256" key="3">
    <source>
        <dbReference type="ARBA" id="ARBA00022692"/>
    </source>
</evidence>
<gene>
    <name evidence="12" type="primary">btuB_40</name>
    <name evidence="12" type="ORF">SDC9_34911</name>
</gene>
<dbReference type="AlphaFoldDB" id="A0A644VDW6"/>
<feature type="domain" description="TonB-dependent receptor-like beta-barrel" evidence="10">
    <location>
        <begin position="440"/>
        <end position="897"/>
    </location>
</feature>
<evidence type="ECO:0000256" key="2">
    <source>
        <dbReference type="ARBA" id="ARBA00022448"/>
    </source>
</evidence>
<organism evidence="12">
    <name type="scientific">bioreactor metagenome</name>
    <dbReference type="NCBI Taxonomy" id="1076179"/>
    <lineage>
        <taxon>unclassified sequences</taxon>
        <taxon>metagenomes</taxon>
        <taxon>ecological metagenomes</taxon>
    </lineage>
</organism>
<dbReference type="SUPFAM" id="SSF56935">
    <property type="entry name" value="Porins"/>
    <property type="match status" value="1"/>
</dbReference>
<evidence type="ECO:0000256" key="5">
    <source>
        <dbReference type="ARBA" id="ARBA00023077"/>
    </source>
</evidence>
<dbReference type="PANTHER" id="PTHR30069">
    <property type="entry name" value="TONB-DEPENDENT OUTER MEMBRANE RECEPTOR"/>
    <property type="match status" value="1"/>
</dbReference>
<dbReference type="Gene3D" id="2.170.130.10">
    <property type="entry name" value="TonB-dependent receptor, plug domain"/>
    <property type="match status" value="1"/>
</dbReference>
<keyword evidence="3 9" id="KW-0812">Transmembrane</keyword>
<keyword evidence="7" id="KW-0675">Receptor</keyword>
<evidence type="ECO:0000256" key="4">
    <source>
        <dbReference type="ARBA" id="ARBA00022729"/>
    </source>
</evidence>
<keyword evidence="4" id="KW-0732">Signal</keyword>
<evidence type="ECO:0000256" key="6">
    <source>
        <dbReference type="ARBA" id="ARBA00023136"/>
    </source>
</evidence>
<dbReference type="PANTHER" id="PTHR30069:SF29">
    <property type="entry name" value="HEMOGLOBIN AND HEMOGLOBIN-HAPTOGLOBIN-BINDING PROTEIN 1-RELATED"/>
    <property type="match status" value="1"/>
</dbReference>
<keyword evidence="2" id="KW-0813">Transport</keyword>